<proteinExistence type="predicted"/>
<keyword evidence="2" id="KW-1185">Reference proteome</keyword>
<dbReference type="EMBL" id="PRKW01000005">
    <property type="protein sequence ID" value="PPB48401.1"/>
    <property type="molecule type" value="Genomic_DNA"/>
</dbReference>
<name>A0A2S5IV31_9MICC</name>
<evidence type="ECO:0000313" key="2">
    <source>
        <dbReference type="Proteomes" id="UP000239297"/>
    </source>
</evidence>
<dbReference type="OrthoDB" id="9919900at2"/>
<accession>A0A2S5IV31</accession>
<evidence type="ECO:0000313" key="1">
    <source>
        <dbReference type="EMBL" id="PPB48401.1"/>
    </source>
</evidence>
<organism evidence="1 2">
    <name type="scientific">Arthrobacter pityocampae</name>
    <dbReference type="NCBI Taxonomy" id="547334"/>
    <lineage>
        <taxon>Bacteria</taxon>
        <taxon>Bacillati</taxon>
        <taxon>Actinomycetota</taxon>
        <taxon>Actinomycetes</taxon>
        <taxon>Micrococcales</taxon>
        <taxon>Micrococcaceae</taxon>
        <taxon>Arthrobacter</taxon>
    </lineage>
</organism>
<gene>
    <name evidence="1" type="ORF">C4K88_11630</name>
</gene>
<comment type="caution">
    <text evidence="1">The sequence shown here is derived from an EMBL/GenBank/DDBJ whole genome shotgun (WGS) entry which is preliminary data.</text>
</comment>
<dbReference type="AlphaFoldDB" id="A0A2S5IV31"/>
<dbReference type="RefSeq" id="WP_104121806.1">
    <property type="nucleotide sequence ID" value="NZ_PRKW01000005.1"/>
</dbReference>
<reference evidence="1 2" key="1">
    <citation type="journal article" date="2014" name="Int. J. Syst. Evol. Microbiol.">
        <title>Arthrobacter pityocampae sp. nov., isolated from Thaumetopoea pityocampa (Lep., Thaumetopoeidae).</title>
        <authorList>
            <person name="Ince I.A."/>
            <person name="Demirbag Z."/>
            <person name="Kati H."/>
        </authorList>
    </citation>
    <scope>NUCLEOTIDE SEQUENCE [LARGE SCALE GENOMIC DNA]</scope>
    <source>
        <strain evidence="1 2">Tp2</strain>
    </source>
</reference>
<protein>
    <submittedName>
        <fullName evidence="1">Uncharacterized protein</fullName>
    </submittedName>
</protein>
<dbReference type="Proteomes" id="UP000239297">
    <property type="component" value="Unassembled WGS sequence"/>
</dbReference>
<sequence>MTIDIDLDKVHALALAPVQSPLRERQILMVQQALHNAHIPTPEDRHHLLSTCAGRPVTSIRDLHQGDLGPVLAHLRKRTREQTP</sequence>